<dbReference type="PANTHER" id="PTHR31786">
    <property type="entry name" value="FANCONI ANEMIA CORE COMPLEX-ASSOCIATED PROTEIN 24"/>
    <property type="match status" value="1"/>
</dbReference>
<feature type="domain" description="DisA/LigA helix-hairpin-helix motif" evidence="3">
    <location>
        <begin position="168"/>
        <end position="214"/>
    </location>
</feature>
<dbReference type="SUPFAM" id="SSF47781">
    <property type="entry name" value="RuvA domain 2-like"/>
    <property type="match status" value="1"/>
</dbReference>
<name>A0AAD1TFM1_PELCU</name>
<dbReference type="Pfam" id="PF12826">
    <property type="entry name" value="HHH_2"/>
    <property type="match status" value="1"/>
</dbReference>
<dbReference type="Pfam" id="PF17949">
    <property type="entry name" value="PND"/>
    <property type="match status" value="1"/>
</dbReference>
<dbReference type="AlphaFoldDB" id="A0AAD1TFM1"/>
<accession>A0AAD1TFM1</accession>
<proteinExistence type="predicted"/>
<dbReference type="GO" id="GO:0036297">
    <property type="term" value="P:interstrand cross-link repair"/>
    <property type="evidence" value="ECO:0007669"/>
    <property type="project" value="InterPro"/>
</dbReference>
<gene>
    <name evidence="5" type="ORF">PECUL_23A061454</name>
</gene>
<keyword evidence="2" id="KW-0234">DNA repair</keyword>
<dbReference type="InterPro" id="IPR010994">
    <property type="entry name" value="RuvA_2-like"/>
</dbReference>
<reference evidence="5" key="1">
    <citation type="submission" date="2022-03" db="EMBL/GenBank/DDBJ databases">
        <authorList>
            <person name="Alioto T."/>
            <person name="Alioto T."/>
            <person name="Gomez Garrido J."/>
        </authorList>
    </citation>
    <scope>NUCLEOTIDE SEQUENCE</scope>
</reference>
<keyword evidence="6" id="KW-1185">Reference proteome</keyword>
<dbReference type="Gene3D" id="3.40.50.10130">
    <property type="match status" value="1"/>
</dbReference>
<dbReference type="GO" id="GO:0003682">
    <property type="term" value="F:chromatin binding"/>
    <property type="evidence" value="ECO:0007669"/>
    <property type="project" value="TreeGrafter"/>
</dbReference>
<dbReference type="GO" id="GO:0043240">
    <property type="term" value="C:Fanconi anaemia nuclear complex"/>
    <property type="evidence" value="ECO:0007669"/>
    <property type="project" value="InterPro"/>
</dbReference>
<dbReference type="EMBL" id="OW240923">
    <property type="protein sequence ID" value="CAH2324211.1"/>
    <property type="molecule type" value="Genomic_DNA"/>
</dbReference>
<evidence type="ECO:0000256" key="2">
    <source>
        <dbReference type="ARBA" id="ARBA00023204"/>
    </source>
</evidence>
<evidence type="ECO:0000259" key="4">
    <source>
        <dbReference type="Pfam" id="PF17949"/>
    </source>
</evidence>
<organism evidence="5 6">
    <name type="scientific">Pelobates cultripes</name>
    <name type="common">Western spadefoot toad</name>
    <dbReference type="NCBI Taxonomy" id="61616"/>
    <lineage>
        <taxon>Eukaryota</taxon>
        <taxon>Metazoa</taxon>
        <taxon>Chordata</taxon>
        <taxon>Craniata</taxon>
        <taxon>Vertebrata</taxon>
        <taxon>Euteleostomi</taxon>
        <taxon>Amphibia</taxon>
        <taxon>Batrachia</taxon>
        <taxon>Anura</taxon>
        <taxon>Pelobatoidea</taxon>
        <taxon>Pelobatidae</taxon>
        <taxon>Pelobates</taxon>
    </lineage>
</organism>
<evidence type="ECO:0000313" key="5">
    <source>
        <dbReference type="EMBL" id="CAH2324211.1"/>
    </source>
</evidence>
<evidence type="ECO:0000256" key="1">
    <source>
        <dbReference type="ARBA" id="ARBA00022763"/>
    </source>
</evidence>
<dbReference type="Gene3D" id="1.10.150.20">
    <property type="entry name" value="5' to 3' exonuclease, C-terminal subdomain"/>
    <property type="match status" value="1"/>
</dbReference>
<keyword evidence="1" id="KW-0227">DNA damage</keyword>
<feature type="domain" description="Fanconi anemia core complex-associated protein 24 pseudonuclease" evidence="4">
    <location>
        <begin position="15"/>
        <end position="137"/>
    </location>
</feature>
<evidence type="ECO:0000313" key="6">
    <source>
        <dbReference type="Proteomes" id="UP001295444"/>
    </source>
</evidence>
<dbReference type="InterPro" id="IPR026985">
    <property type="entry name" value="FAAP24"/>
</dbReference>
<dbReference type="Proteomes" id="UP001295444">
    <property type="component" value="Chromosome 12"/>
</dbReference>
<evidence type="ECO:0000259" key="3">
    <source>
        <dbReference type="Pfam" id="PF12826"/>
    </source>
</evidence>
<sequence>MAGTAVTPVRVGASAVPYGHAIGNEKWRGTELAQLIQGKITLVFEDGLGLVDFHLSNRACILYVSEADIVAGNTFRRRLVRFRKACSLKGITIVEKTRLSEQYFPVIQKFIVLELGMVILPVTNKAEAAQLIIHLVQERSRERLSNPFSRKKSHQLREAHVLQTVQTIPGIGKVKAQQLLQHFPSIHLIANASLTQLEAVVGREIARNVHMFFTRT</sequence>
<protein>
    <submittedName>
        <fullName evidence="5">Fanconi anemia core complex-associated 24 isoform X1</fullName>
    </submittedName>
</protein>
<dbReference type="InterPro" id="IPR040646">
    <property type="entry name" value="PND"/>
</dbReference>
<dbReference type="FunFam" id="3.40.50.10130:FF:000006">
    <property type="entry name" value="Fanconi anemia core complex-associated protein 24"/>
    <property type="match status" value="1"/>
</dbReference>
<dbReference type="PANTHER" id="PTHR31786:SF2">
    <property type="entry name" value="FANCONI ANEMIA CORE COMPLEX-ASSOCIATED PROTEIN 24"/>
    <property type="match status" value="1"/>
</dbReference>
<dbReference type="InterPro" id="IPR041663">
    <property type="entry name" value="DisA/LigA_HHH"/>
</dbReference>
<dbReference type="CDD" id="cd20076">
    <property type="entry name" value="XPF_nuclease_FAAP24"/>
    <property type="match status" value="1"/>
</dbReference>